<dbReference type="Proteomes" id="UP000316621">
    <property type="component" value="Chromosome 11"/>
</dbReference>
<dbReference type="AlphaFoldDB" id="A0A4Y7LK46"/>
<gene>
    <name evidence="1" type="ORF">C5167_047775</name>
</gene>
<keyword evidence="2" id="KW-1185">Reference proteome</keyword>
<sequence length="142" mass="16184">MQEYGVRKSWIKLFTTTRLPGSKRMPFWKPLLCFDNGKILVDYGLEQLVLLDTTSEALKPVVVRDITMGDNRESYVETIASLGSSTYLERRITNGTVRNPKRRLLRGGRHQLDLQREDGYFIVAWKYGQGSTLGNNGGLSKK</sequence>
<accession>A0A4Y7LK46</accession>
<reference evidence="1 2" key="1">
    <citation type="journal article" date="2018" name="Science">
        <title>The opium poppy genome and morphinan production.</title>
        <authorList>
            <person name="Guo L."/>
            <person name="Winzer T."/>
            <person name="Yang X."/>
            <person name="Li Y."/>
            <person name="Ning Z."/>
            <person name="He Z."/>
            <person name="Teodor R."/>
            <person name="Lu Y."/>
            <person name="Bowser T.A."/>
            <person name="Graham I.A."/>
            <person name="Ye K."/>
        </authorList>
    </citation>
    <scope>NUCLEOTIDE SEQUENCE [LARGE SCALE GENOMIC DNA]</scope>
    <source>
        <strain evidence="2">cv. HN1</strain>
        <tissue evidence="1">Leaves</tissue>
    </source>
</reference>
<dbReference type="EMBL" id="CM010725">
    <property type="protein sequence ID" value="RZC84990.1"/>
    <property type="molecule type" value="Genomic_DNA"/>
</dbReference>
<name>A0A4Y7LK46_PAPSO</name>
<evidence type="ECO:0000313" key="2">
    <source>
        <dbReference type="Proteomes" id="UP000316621"/>
    </source>
</evidence>
<organism evidence="1 2">
    <name type="scientific">Papaver somniferum</name>
    <name type="common">Opium poppy</name>
    <dbReference type="NCBI Taxonomy" id="3469"/>
    <lineage>
        <taxon>Eukaryota</taxon>
        <taxon>Viridiplantae</taxon>
        <taxon>Streptophyta</taxon>
        <taxon>Embryophyta</taxon>
        <taxon>Tracheophyta</taxon>
        <taxon>Spermatophyta</taxon>
        <taxon>Magnoliopsida</taxon>
        <taxon>Ranunculales</taxon>
        <taxon>Papaveraceae</taxon>
        <taxon>Papaveroideae</taxon>
        <taxon>Papaver</taxon>
    </lineage>
</organism>
<dbReference type="Gramene" id="RZC84990">
    <property type="protein sequence ID" value="RZC84990"/>
    <property type="gene ID" value="C5167_047775"/>
</dbReference>
<evidence type="ECO:0000313" key="1">
    <source>
        <dbReference type="EMBL" id="RZC84990.1"/>
    </source>
</evidence>
<protein>
    <submittedName>
        <fullName evidence="1">Uncharacterized protein</fullName>
    </submittedName>
</protein>
<proteinExistence type="predicted"/>